<dbReference type="InterPro" id="IPR013087">
    <property type="entry name" value="Znf_C2H2_type"/>
</dbReference>
<reference evidence="3" key="1">
    <citation type="journal article" date="2020" name="Stud. Mycol.">
        <title>101 Dothideomycetes genomes: a test case for predicting lifestyles and emergence of pathogens.</title>
        <authorList>
            <person name="Haridas S."/>
            <person name="Albert R."/>
            <person name="Binder M."/>
            <person name="Bloem J."/>
            <person name="Labutti K."/>
            <person name="Salamov A."/>
            <person name="Andreopoulos B."/>
            <person name="Baker S."/>
            <person name="Barry K."/>
            <person name="Bills G."/>
            <person name="Bluhm B."/>
            <person name="Cannon C."/>
            <person name="Castanera R."/>
            <person name="Culley D."/>
            <person name="Daum C."/>
            <person name="Ezra D."/>
            <person name="Gonzalez J."/>
            <person name="Henrissat B."/>
            <person name="Kuo A."/>
            <person name="Liang C."/>
            <person name="Lipzen A."/>
            <person name="Lutzoni F."/>
            <person name="Magnuson J."/>
            <person name="Mondo S."/>
            <person name="Nolan M."/>
            <person name="Ohm R."/>
            <person name="Pangilinan J."/>
            <person name="Park H.-J."/>
            <person name="Ramirez L."/>
            <person name="Alfaro M."/>
            <person name="Sun H."/>
            <person name="Tritt A."/>
            <person name="Yoshinaga Y."/>
            <person name="Zwiers L.-H."/>
            <person name="Turgeon B."/>
            <person name="Goodwin S."/>
            <person name="Spatafora J."/>
            <person name="Crous P."/>
            <person name="Grigoriev I."/>
        </authorList>
    </citation>
    <scope>NUCLEOTIDE SEQUENCE</scope>
    <source>
        <strain evidence="3">CBS 161.51</strain>
    </source>
</reference>
<proteinExistence type="predicted"/>
<gene>
    <name evidence="3" type="ORF">EJ02DRAFT_484994</name>
</gene>
<dbReference type="SMART" id="SM00355">
    <property type="entry name" value="ZnF_C2H2"/>
    <property type="match status" value="3"/>
</dbReference>
<dbReference type="EMBL" id="ML976267">
    <property type="protein sequence ID" value="KAF1935459.1"/>
    <property type="molecule type" value="Genomic_DNA"/>
</dbReference>
<feature type="domain" description="C2H2-type" evidence="2">
    <location>
        <begin position="292"/>
        <end position="315"/>
    </location>
</feature>
<accession>A0A6A5S6S0</accession>
<feature type="region of interest" description="Disordered" evidence="1">
    <location>
        <begin position="443"/>
        <end position="489"/>
    </location>
</feature>
<organism evidence="3 4">
    <name type="scientific">Clathrospora elynae</name>
    <dbReference type="NCBI Taxonomy" id="706981"/>
    <lineage>
        <taxon>Eukaryota</taxon>
        <taxon>Fungi</taxon>
        <taxon>Dikarya</taxon>
        <taxon>Ascomycota</taxon>
        <taxon>Pezizomycotina</taxon>
        <taxon>Dothideomycetes</taxon>
        <taxon>Pleosporomycetidae</taxon>
        <taxon>Pleosporales</taxon>
        <taxon>Diademaceae</taxon>
        <taxon>Clathrospora</taxon>
    </lineage>
</organism>
<sequence>MGHTNDDTVMYYISGIVGVDSQSMVHGRDQRLELIEENTSMMAKRNLLAPQPPGSHLTDRPSMVEANAMEKPFIVVTIPERTPSQQYALQRQSRAVAYRKQREEFFESNGEAGKTRPVAANPLRSPSRYLQALWKFEPERKAIAELLYSHDNTDDMTTKVDVSLHDILAPMVKLAFPQKKRYAYKSAEPTEDSRCGVCKYQFTKNHWKCVFPLCCMDASNSYRSRPDRMNNHLLQCARKQRIKEARQHMTNQFNYVHKCAWHDCRFVFRNKLCGTNSHRVTKHLTEMRSHHCLWGSCSQAFESHEKLAHHVSDKHRVPNEWTLLTKMHYCFEHDEWCRSDQQWIQHIELRHWPSLNDFCGIIRLGGAVVVAAHCLLCLGESNAPLETRFAQFNNVFDLHAHMKKHLARLDAPLSVCPHPHCDDLLNSEEMFWSHAELVHGMPPFGTRRTTGKRKTPGEAENMENMDDVDDTDNMTQMAEGMEECDKGST</sequence>
<protein>
    <recommendedName>
        <fullName evidence="2">C2H2-type domain-containing protein</fullName>
    </recommendedName>
</protein>
<name>A0A6A5S6S0_9PLEO</name>
<evidence type="ECO:0000259" key="2">
    <source>
        <dbReference type="PROSITE" id="PS00028"/>
    </source>
</evidence>
<keyword evidence="4" id="KW-1185">Reference proteome</keyword>
<dbReference type="Proteomes" id="UP000800038">
    <property type="component" value="Unassembled WGS sequence"/>
</dbReference>
<dbReference type="PROSITE" id="PS00028">
    <property type="entry name" value="ZINC_FINGER_C2H2_1"/>
    <property type="match status" value="1"/>
</dbReference>
<feature type="compositionally biased region" description="Acidic residues" evidence="1">
    <location>
        <begin position="460"/>
        <end position="472"/>
    </location>
</feature>
<evidence type="ECO:0000313" key="4">
    <source>
        <dbReference type="Proteomes" id="UP000800038"/>
    </source>
</evidence>
<dbReference type="OrthoDB" id="3943630at2759"/>
<evidence type="ECO:0000256" key="1">
    <source>
        <dbReference type="SAM" id="MobiDB-lite"/>
    </source>
</evidence>
<dbReference type="AlphaFoldDB" id="A0A6A5S6S0"/>
<evidence type="ECO:0000313" key="3">
    <source>
        <dbReference type="EMBL" id="KAF1935459.1"/>
    </source>
</evidence>